<sequence length="101" mass="11205">MPCVWGTVKVKMSLEGRVQLRAHGCRFLASVCRVVGVGLFFLADRTQQCSSSGCALFRHLLHMVLEGHKIREIIPGHLLRTLASLVAQIVKNLPAVLKTWV</sequence>
<accession>A0AC59ZR11</accession>
<name>A0AC59ZR11_RANTA</name>
<reference evidence="1" key="1">
    <citation type="submission" date="2023-05" db="EMBL/GenBank/DDBJ databases">
        <authorList>
            <consortium name="ELIXIR-Norway"/>
        </authorList>
    </citation>
    <scope>NUCLEOTIDE SEQUENCE</scope>
</reference>
<evidence type="ECO:0000313" key="1">
    <source>
        <dbReference type="EMBL" id="CAN0490733.1"/>
    </source>
</evidence>
<gene>
    <name evidence="1" type="ORF">MRATA1EN22A_LOCUS21615</name>
</gene>
<evidence type="ECO:0000313" key="2">
    <source>
        <dbReference type="Proteomes" id="UP001162501"/>
    </source>
</evidence>
<reference evidence="1" key="2">
    <citation type="submission" date="2025-03" db="EMBL/GenBank/DDBJ databases">
        <authorList>
            <consortium name="ELIXIR-Norway"/>
            <consortium name="Elixir Norway"/>
        </authorList>
    </citation>
    <scope>NUCLEOTIDE SEQUENCE</scope>
</reference>
<dbReference type="EMBL" id="OX596117">
    <property type="protein sequence ID" value="CAN0490733.1"/>
    <property type="molecule type" value="Genomic_DNA"/>
</dbReference>
<organism evidence="1 2">
    <name type="scientific">Rangifer tarandus platyrhynchus</name>
    <name type="common">Svalbard reindeer</name>
    <dbReference type="NCBI Taxonomy" id="3082113"/>
    <lineage>
        <taxon>Eukaryota</taxon>
        <taxon>Metazoa</taxon>
        <taxon>Chordata</taxon>
        <taxon>Craniata</taxon>
        <taxon>Vertebrata</taxon>
        <taxon>Euteleostomi</taxon>
        <taxon>Mammalia</taxon>
        <taxon>Eutheria</taxon>
        <taxon>Laurasiatheria</taxon>
        <taxon>Artiodactyla</taxon>
        <taxon>Ruminantia</taxon>
        <taxon>Pecora</taxon>
        <taxon>Cervidae</taxon>
        <taxon>Odocoileinae</taxon>
        <taxon>Rangifer</taxon>
    </lineage>
</organism>
<dbReference type="Proteomes" id="UP001162501">
    <property type="component" value="Chromosome 33"/>
</dbReference>
<proteinExistence type="predicted"/>
<protein>
    <submittedName>
        <fullName evidence="1">Uncharacterized protein</fullName>
    </submittedName>
</protein>